<dbReference type="RefSeq" id="XP_013891300.1">
    <property type="nucleotide sequence ID" value="XM_014035846.1"/>
</dbReference>
<proteinExistence type="predicted"/>
<accession>A0A0D2MA75</accession>
<keyword evidence="1" id="KW-1133">Transmembrane helix</keyword>
<dbReference type="EMBL" id="KK105776">
    <property type="protein sequence ID" value="KIY92280.1"/>
    <property type="molecule type" value="Genomic_DNA"/>
</dbReference>
<gene>
    <name evidence="2" type="ORF">MNEG_15682</name>
</gene>
<keyword evidence="1" id="KW-0472">Membrane</keyword>
<reference evidence="2 3" key="1">
    <citation type="journal article" date="2013" name="BMC Genomics">
        <title>Reconstruction of the lipid metabolism for the microalga Monoraphidium neglectum from its genome sequence reveals characteristics suitable for biofuel production.</title>
        <authorList>
            <person name="Bogen C."/>
            <person name="Al-Dilaimi A."/>
            <person name="Albersmeier A."/>
            <person name="Wichmann J."/>
            <person name="Grundmann M."/>
            <person name="Rupp O."/>
            <person name="Lauersen K.J."/>
            <person name="Blifernez-Klassen O."/>
            <person name="Kalinowski J."/>
            <person name="Goesmann A."/>
            <person name="Mussgnug J.H."/>
            <person name="Kruse O."/>
        </authorList>
    </citation>
    <scope>NUCLEOTIDE SEQUENCE [LARGE SCALE GENOMIC DNA]</scope>
    <source>
        <strain evidence="2 3">SAG 48.87</strain>
    </source>
</reference>
<dbReference type="Proteomes" id="UP000054498">
    <property type="component" value="Unassembled WGS sequence"/>
</dbReference>
<keyword evidence="1" id="KW-0812">Transmembrane</keyword>
<evidence type="ECO:0000313" key="2">
    <source>
        <dbReference type="EMBL" id="KIY92280.1"/>
    </source>
</evidence>
<feature type="transmembrane region" description="Helical" evidence="1">
    <location>
        <begin position="12"/>
        <end position="35"/>
    </location>
</feature>
<dbReference type="AlphaFoldDB" id="A0A0D2MA75"/>
<keyword evidence="3" id="KW-1185">Reference proteome</keyword>
<evidence type="ECO:0000256" key="1">
    <source>
        <dbReference type="SAM" id="Phobius"/>
    </source>
</evidence>
<sequence length="79" mass="8325">TQAGAQTFLLKLGAYCAAIACVGTLWAGVGSLVFATKGDLKDEVKDLHSKLDRIIEGMAEINADVAALRAKSEARRHAP</sequence>
<feature type="non-terminal residue" evidence="2">
    <location>
        <position position="1"/>
    </location>
</feature>
<evidence type="ECO:0000313" key="3">
    <source>
        <dbReference type="Proteomes" id="UP000054498"/>
    </source>
</evidence>
<protein>
    <submittedName>
        <fullName evidence="2">Uncharacterized protein</fullName>
    </submittedName>
</protein>
<dbReference type="GeneID" id="25733368"/>
<dbReference type="KEGG" id="mng:MNEG_15682"/>
<name>A0A0D2MA75_9CHLO</name>
<organism evidence="2 3">
    <name type="scientific">Monoraphidium neglectum</name>
    <dbReference type="NCBI Taxonomy" id="145388"/>
    <lineage>
        <taxon>Eukaryota</taxon>
        <taxon>Viridiplantae</taxon>
        <taxon>Chlorophyta</taxon>
        <taxon>core chlorophytes</taxon>
        <taxon>Chlorophyceae</taxon>
        <taxon>CS clade</taxon>
        <taxon>Sphaeropleales</taxon>
        <taxon>Selenastraceae</taxon>
        <taxon>Monoraphidium</taxon>
    </lineage>
</organism>